<feature type="domain" description="LRR-containing protein second PH" evidence="2">
    <location>
        <begin position="341"/>
        <end position="437"/>
    </location>
</feature>
<dbReference type="InterPro" id="IPR032675">
    <property type="entry name" value="LRR_dom_sf"/>
</dbReference>
<gene>
    <name evidence="3" type="ORF">PoMZ_08440</name>
</gene>
<dbReference type="EMBL" id="CP034207">
    <property type="protein sequence ID" value="QBZ61491.1"/>
    <property type="molecule type" value="Genomic_DNA"/>
</dbReference>
<name>A0A4P7NHM4_PYROR</name>
<dbReference type="AlphaFoldDB" id="A0A4P7NHM4"/>
<evidence type="ECO:0000313" key="4">
    <source>
        <dbReference type="Proteomes" id="UP000294847"/>
    </source>
</evidence>
<dbReference type="Proteomes" id="UP000294847">
    <property type="component" value="Chromosome 4"/>
</dbReference>
<evidence type="ECO:0000259" key="2">
    <source>
        <dbReference type="Pfam" id="PF25353"/>
    </source>
</evidence>
<dbReference type="InterPro" id="IPR057334">
    <property type="entry name" value="PH_2nd_LRR"/>
</dbReference>
<dbReference type="PANTHER" id="PTHR24114">
    <property type="entry name" value="LEUCINE RICH REPEAT FAMILY PROTEIN"/>
    <property type="match status" value="1"/>
</dbReference>
<protein>
    <recommendedName>
        <fullName evidence="2">LRR-containing protein second PH domain-containing protein</fullName>
    </recommendedName>
</protein>
<evidence type="ECO:0000313" key="3">
    <source>
        <dbReference type="EMBL" id="QBZ61491.1"/>
    </source>
</evidence>
<organism evidence="3 4">
    <name type="scientific">Pyricularia oryzae</name>
    <name type="common">Rice blast fungus</name>
    <name type="synonym">Magnaporthe oryzae</name>
    <dbReference type="NCBI Taxonomy" id="318829"/>
    <lineage>
        <taxon>Eukaryota</taxon>
        <taxon>Fungi</taxon>
        <taxon>Dikarya</taxon>
        <taxon>Ascomycota</taxon>
        <taxon>Pezizomycotina</taxon>
        <taxon>Sordariomycetes</taxon>
        <taxon>Sordariomycetidae</taxon>
        <taxon>Magnaporthales</taxon>
        <taxon>Pyriculariaceae</taxon>
        <taxon>Pyricularia</taxon>
    </lineage>
</organism>
<dbReference type="Gene3D" id="3.80.10.10">
    <property type="entry name" value="Ribonuclease Inhibitor"/>
    <property type="match status" value="1"/>
</dbReference>
<accession>A0A4P7NHM4</accession>
<dbReference type="SUPFAM" id="SSF52047">
    <property type="entry name" value="RNI-like"/>
    <property type="match status" value="1"/>
</dbReference>
<proteinExistence type="predicted"/>
<feature type="compositionally biased region" description="Low complexity" evidence="1">
    <location>
        <begin position="75"/>
        <end position="91"/>
    </location>
</feature>
<feature type="region of interest" description="Disordered" evidence="1">
    <location>
        <begin position="114"/>
        <end position="146"/>
    </location>
</feature>
<feature type="region of interest" description="Disordered" evidence="1">
    <location>
        <begin position="75"/>
        <end position="99"/>
    </location>
</feature>
<feature type="compositionally biased region" description="Polar residues" evidence="1">
    <location>
        <begin position="125"/>
        <end position="146"/>
    </location>
</feature>
<sequence length="1146" mass="125769">MEQASYLKKTRALPGIARRASAKPRDACLPKLDTDVVPDLSVASSPAIQTSASTPTLTGKRNSIARSLRSLGLGSPISSPTASSTSVFATSDGESVSPLPRTLRKHRTVSIDYGRSQLGRRESSRSIFTTSAGSHETTSVSQSSTNSIDGRIQWHLQQVKGVFKIIIEQHFLRSKSAYVIVTNNYIIKVKGIAEVHALFPSLPPDMLPGGPTPASKAERPANPEVSQLIPIESLVSASRAESSRPYFGIELWWKSTYSLAAFGACQFFAEDPTMRDLMLDSVHAAVRKKDDAHFGVPRVAHEVEEKICEISRREEPEYPLLRPEMFPVGIRLADNTKWAENESFYFAIGVNLCYFIKAARPADNKGLIATYAKYGIMNLECANGCWAPREDRFELRFRKPLEAKPTYLHVSSRFSHHILQTLLKADEALRPCWPSSLRRTQVFRVDKLPHSGVDVDVATGTSTEFGGLHRTHKAFCAAFDCQPVAWEMRLDGGFGPELRVLPPRDARPSYEPLELMALLRAIRYNRFIGSISLRGVSLRCLWDKFDSSRPESVAYMNPDETIISSNLCKHVQKGSVLSQEIHALALCLPSLTQIDLTDTLGDLPLSPHKDPDLGILFPIINLLSVGLTACNRILVAGCRLGSGDVAALVSGLDQRNSVDDGLQFGAELKALDVSRCSLSSGDLTAIVESLMIQSRSLELLDISQNMGRIFPGTISRFIEAMADLRSLNTSDAVIGQDETNLLSYESLGGFRSIERINISGYKMTLDTEKALIAFLEIKAIDQRQKGGFSIASRGLERIQLDSCGIDGHRAARIISAASGLQGLHIHLNGNPIDQGVEDLASAIAFCSEGSFGLHLDMIEFNRVEGYVRLLQAITVSKRFIYVSLAGTAPPPLPSAVCTPAVSDALEQLFALNNSIRVLDLSGYAGKLDEGQLGRGFGRAFRGLSRNGTMRTLILRNQNLSTEVGDLGLGIQENRALRRLDIRGSEINLTALLFLRRSLKSNRTIVQLPFGREQQDRLLERAVHNVPEPARTVALSDLRLEVLKQAVGIQKIIARNRKEAEMVDDGDQVAGILLGAEPDHGLDIDEQDEDGLSFLQYSARPLRRQSRCVISSLTEPEVFTNPYRLSDLEEAIASAGGSMDVSPARHP</sequence>
<dbReference type="Pfam" id="PF25353">
    <property type="entry name" value="PH_2nd_LRR"/>
    <property type="match status" value="1"/>
</dbReference>
<reference evidence="3 4" key="1">
    <citation type="journal article" date="2019" name="Mol. Biol. Evol.">
        <title>Blast fungal genomes show frequent chromosomal changes, gene gains and losses, and effector gene turnover.</title>
        <authorList>
            <person name="Gomez Luciano L.B."/>
            <person name="Jason Tsai I."/>
            <person name="Chuma I."/>
            <person name="Tosa Y."/>
            <person name="Chen Y.H."/>
            <person name="Li J.Y."/>
            <person name="Li M.Y."/>
            <person name="Jade Lu M.Y."/>
            <person name="Nakayashiki H."/>
            <person name="Li W.H."/>
        </authorList>
    </citation>
    <scope>NUCLEOTIDE SEQUENCE [LARGE SCALE GENOMIC DNA]</scope>
    <source>
        <strain evidence="3">MZ5-1-6</strain>
    </source>
</reference>
<evidence type="ECO:0000256" key="1">
    <source>
        <dbReference type="SAM" id="MobiDB-lite"/>
    </source>
</evidence>
<dbReference type="InterPro" id="IPR052394">
    <property type="entry name" value="LRR-containing"/>
</dbReference>
<dbReference type="PANTHER" id="PTHR24114:SF2">
    <property type="entry name" value="F-BOX DOMAIN-CONTAINING PROTEIN-RELATED"/>
    <property type="match status" value="1"/>
</dbReference>